<proteinExistence type="predicted"/>
<keyword evidence="2" id="KW-1185">Reference proteome</keyword>
<gene>
    <name evidence="1" type="ORF">PORY_001851</name>
</gene>
<accession>A0ACB7CB54</accession>
<comment type="caution">
    <text evidence="1">The sequence shown here is derived from an EMBL/GenBank/DDBJ whole genome shotgun (WGS) entry which is preliminary data.</text>
</comment>
<organism evidence="1 2">
    <name type="scientific">Pneumocystis oryctolagi</name>
    <dbReference type="NCBI Taxonomy" id="42067"/>
    <lineage>
        <taxon>Eukaryota</taxon>
        <taxon>Fungi</taxon>
        <taxon>Dikarya</taxon>
        <taxon>Ascomycota</taxon>
        <taxon>Taphrinomycotina</taxon>
        <taxon>Pneumocystomycetes</taxon>
        <taxon>Pneumocystaceae</taxon>
        <taxon>Pneumocystis</taxon>
    </lineage>
</organism>
<dbReference type="EMBL" id="JABTEG010000006">
    <property type="protein sequence ID" value="KAG4304798.1"/>
    <property type="molecule type" value="Genomic_DNA"/>
</dbReference>
<protein>
    <submittedName>
        <fullName evidence="1">Uncharacterized protein</fullName>
    </submittedName>
</protein>
<evidence type="ECO:0000313" key="1">
    <source>
        <dbReference type="EMBL" id="KAG4304798.1"/>
    </source>
</evidence>
<reference evidence="1 2" key="1">
    <citation type="journal article" date="2021" name="Commun. Biol.">
        <title>Genomic insights into the host specific adaptation of the Pneumocystis genus.</title>
        <authorList>
            <person name="Cisse O.H."/>
            <person name="Ma L."/>
            <person name="Dekker J.P."/>
            <person name="Khil P.P."/>
            <person name="Youn J.-H."/>
            <person name="Brenchley J.M."/>
            <person name="Blair R."/>
            <person name="Pahar B."/>
            <person name="Chabe M."/>
            <person name="Van Rompay K.K.A."/>
            <person name="Keesler R."/>
            <person name="Sukura A."/>
            <person name="Hirsch V."/>
            <person name="Kutty G."/>
            <person name="Liu Y."/>
            <person name="Peng L."/>
            <person name="Chen J."/>
            <person name="Song J."/>
            <person name="Weissenbacher-Lang C."/>
            <person name="Xu J."/>
            <person name="Upham N.S."/>
            <person name="Stajich J.E."/>
            <person name="Cuomo C.A."/>
            <person name="Cushion M.T."/>
            <person name="Kovacs J.A."/>
        </authorList>
    </citation>
    <scope>NUCLEOTIDE SEQUENCE [LARGE SCALE GENOMIC DNA]</scope>
    <source>
        <strain evidence="1 2">RABM</strain>
    </source>
</reference>
<evidence type="ECO:0000313" key="2">
    <source>
        <dbReference type="Proteomes" id="UP000768646"/>
    </source>
</evidence>
<sequence>MYFYDELEENDKDVQVSEKKFQDYLINEAILFLIDVSLSYNSDEKVSTIAKTALTSAYEMLHQKIIHKPTISSGILLYGTKDTNILESLLYPNLYSIMDLDVQSGTSIKNLKVMLSDDIKLSKIIFPAKKHIHLFNVLEYTSILFEKLHSSYKIKRIFLITHNDEPSLGSEDYKNKTASIILKLYSSGIIIEPFFITGKKEFDFNKFYKDILYTSKNINKIENHMTYEISNIDQLKSIILKRQHPKRFLFECSLQIAPGLNIDVRGYILFKKRAPIKTQNIYTKSQNPLIVKTKMNYVCQETSSILKNEDTKMAYDFGGEKILFSKEQMNALHFYEDPIIRILGFKSLDQLYFWENVLPSYFLYPIDNKNSYSSKIFASLAHTLYRLNKIAIAWFHPYKNSSPRICALISNFDSNNQNKNDHEIPQGIFAIILPFSDDIRLNPEQTSMKAPEILIDKMCEIIENLVIDTYDPLKYKNPDIQWMYKKLQSIILEEDSYVYKDDTIPNYHWIYEKSKQFIHEWNELLAKPMEYSFYTSTQLSFPVHIKIGTIKGNISAVFNNLNHLKKENRDIENFFPHLFVTVQLYANNKALTLPNRTSYKSFDNKRTWDEWLSFPLNYSDLPLNAQFAIVISDAYGSKLNKPFAGTTVKLFSSDNTLKMGPQKLNLYIGVPADGNNDSTTPSDIFSQNEINHLETLVKKYTAGDIPKIDWLDNLVFHQIEKIYQKKINDVESLILYVDFPQFDFPVIFSEYQYPSTFIFSSNENLSTRIFFTPRDPELLKDSPVEAKYRCLVRSHRNSPLDKELKPNAYIRDQLNIIMTFPPTQKLTSEEKDLIWKFRYYLTRDKRALAKFLKAVIWTDVIEVKQAYDLLELWTEIDIDDALELLGPEFKDNVVRSYAVNRLKKADDNDLILYLLQLVQALRFEESVLEVSEINNHSSSLANFLIERAIKNEILGINFYWYLTVECEDKTAGKLFSEVAYQFMTSLMEVPNGLIRQNILKRQAELLASILFISKEIRSIKESRPKKIERLRHYLSNTDNCLIKFEPLPLPLDPNVSVIGIIPTESTVFKSSLLPLLICFKTTTGTPYSIIFKSGDDLRQDQLVIQIVSLMDKLLRNENLDLKLTPYKILATGVNHGAVQFIESISLMNCLTEYHGSILAYFRSNNPDKSSELGVKVEVMDTYIKSCAGYCVITYLLGVGDRHLDNLLLRPDGRFFHADFGFILGRDPKPFSPAMKLCKEMVEGMGGASSPYYSQFKSYCYTAFITLRKSANLIMNLFALMVQSNISDIKIEPDKAVLKIKERFCLEMTDEEAIKHFQQLINDSVSAFFPVLIDRINIEQRSERCREDQERVCNVYAPLLSKQSASRIDNIPDDFKYGTCVYQCDISIRMDFLRKVYSILFLQIIGSAIVSSILVLNTTLKTFIMKNSWIVILSTLGNIITLLFLSWKRYSHPLNLYLLVLFTLFESCSIGTIVSFYNSIIVLEALLITTGLFLGLTIFTWQNKYDFSSIGAYLYTGLIALLSGGLVLFFFPYNRTLDMIYATLGALVFSGYILYDTSILMKHLSPEEYIVGSVSLYIDIVKLYLVNLFFQVLNIIAKLNMDDD</sequence>
<dbReference type="Proteomes" id="UP000768646">
    <property type="component" value="Unassembled WGS sequence"/>
</dbReference>
<name>A0ACB7CB54_9ASCO</name>